<dbReference type="InterPro" id="IPR029058">
    <property type="entry name" value="AB_hydrolase_fold"/>
</dbReference>
<sequence length="379" mass="42355">MIELSPATAFITGTVLYSAYYLSHYGKKPDLYKKNGTRLSSFVDKHVPTLKSPYWSFFWVPGGKLQTVVASLLPIKQSVEYTREAIPTPDGGQFTLAWANNENVNNNNLPLVAILPGLVSTSKTGYIQNIVDAVVKKGYRAVVVVNRGLELPCLTGKAFCATHTSDFEQAMSIIRQRYPDTPVMAIGISLGSLILGRYLSIKQERSDLLAAFLYSCPFDTVQGSASIEKWDNWLLYNIVLTNNLKQIYIRHKEMFKDIVDHSEVMSSRSIREVDMHFTSKVFGYESVDHYYRDSRLTATRLQSIRTPTLCLCANDDAFVPEHALPRDDVSATDHVVLAVTSGGGHVGHLSGANPFNTPYYIDVITDYVTAVFNHEKDLH</sequence>
<dbReference type="GO" id="GO:0051793">
    <property type="term" value="P:medium-chain fatty acid catabolic process"/>
    <property type="evidence" value="ECO:0007669"/>
    <property type="project" value="TreeGrafter"/>
</dbReference>
<evidence type="ECO:0000259" key="3">
    <source>
        <dbReference type="Pfam" id="PF12146"/>
    </source>
</evidence>
<dbReference type="Pfam" id="PF12146">
    <property type="entry name" value="Hydrolase_4"/>
    <property type="match status" value="1"/>
</dbReference>
<proteinExistence type="inferred from homology"/>
<feature type="domain" description="Serine aminopeptidase S33" evidence="3">
    <location>
        <begin position="112"/>
        <end position="322"/>
    </location>
</feature>
<dbReference type="PIRSF" id="PIRSF005211">
    <property type="entry name" value="Ab_hydro_YheT"/>
    <property type="match status" value="1"/>
</dbReference>
<organism evidence="4 5">
    <name type="scientific">Ciona savignyi</name>
    <name type="common">Pacific transparent sea squirt</name>
    <dbReference type="NCBI Taxonomy" id="51511"/>
    <lineage>
        <taxon>Eukaryota</taxon>
        <taxon>Metazoa</taxon>
        <taxon>Chordata</taxon>
        <taxon>Tunicata</taxon>
        <taxon>Ascidiacea</taxon>
        <taxon>Phlebobranchia</taxon>
        <taxon>Cionidae</taxon>
        <taxon>Ciona</taxon>
    </lineage>
</organism>
<dbReference type="InterPro" id="IPR050960">
    <property type="entry name" value="AB_hydrolase_4_sf"/>
</dbReference>
<name>H2YKM8_CIOSA</name>
<comment type="similarity">
    <text evidence="1">Belongs to the AB hydrolase superfamily. AB hydrolase 4 family.</text>
</comment>
<evidence type="ECO:0000256" key="2">
    <source>
        <dbReference type="PIRSR" id="PIRSR005211-1"/>
    </source>
</evidence>
<reference evidence="5" key="1">
    <citation type="submission" date="2003-08" db="EMBL/GenBank/DDBJ databases">
        <authorList>
            <person name="Birren B."/>
            <person name="Nusbaum C."/>
            <person name="Abebe A."/>
            <person name="Abouelleil A."/>
            <person name="Adekoya E."/>
            <person name="Ait-zahra M."/>
            <person name="Allen N."/>
            <person name="Allen T."/>
            <person name="An P."/>
            <person name="Anderson M."/>
            <person name="Anderson S."/>
            <person name="Arachchi H."/>
            <person name="Armbruster J."/>
            <person name="Bachantsang P."/>
            <person name="Baldwin J."/>
            <person name="Barry A."/>
            <person name="Bayul T."/>
            <person name="Blitshsteyn B."/>
            <person name="Bloom T."/>
            <person name="Blye J."/>
            <person name="Boguslavskiy L."/>
            <person name="Borowsky M."/>
            <person name="Boukhgalter B."/>
            <person name="Brunache A."/>
            <person name="Butler J."/>
            <person name="Calixte N."/>
            <person name="Calvo S."/>
            <person name="Camarata J."/>
            <person name="Campo K."/>
            <person name="Chang J."/>
            <person name="Cheshatsang Y."/>
            <person name="Citroen M."/>
            <person name="Collymore A."/>
            <person name="Considine T."/>
            <person name="Cook A."/>
            <person name="Cooke P."/>
            <person name="Corum B."/>
            <person name="Cuomo C."/>
            <person name="David R."/>
            <person name="Dawoe T."/>
            <person name="Degray S."/>
            <person name="Dodge S."/>
            <person name="Dooley K."/>
            <person name="Dorje P."/>
            <person name="Dorjee K."/>
            <person name="Dorris L."/>
            <person name="Duffey N."/>
            <person name="Dupes A."/>
            <person name="Elkins T."/>
            <person name="Engels R."/>
            <person name="Erickson J."/>
            <person name="Farina A."/>
            <person name="Faro S."/>
            <person name="Ferreira P."/>
            <person name="Fischer H."/>
            <person name="Fitzgerald M."/>
            <person name="Foley K."/>
            <person name="Gage D."/>
            <person name="Galagan J."/>
            <person name="Gearin G."/>
            <person name="Gnerre S."/>
            <person name="Gnirke A."/>
            <person name="Goyette A."/>
            <person name="Graham J."/>
            <person name="Grandbois E."/>
            <person name="Gyaltsen K."/>
            <person name="Hafez N."/>
            <person name="Hagopian D."/>
            <person name="Hagos B."/>
            <person name="Hall J."/>
            <person name="Hatcher B."/>
            <person name="Heller A."/>
            <person name="Higgins H."/>
            <person name="Honan T."/>
            <person name="Horn A."/>
            <person name="Houde N."/>
            <person name="Hughes L."/>
            <person name="Hulme W."/>
            <person name="Husby E."/>
            <person name="Iliev I."/>
            <person name="Jaffe D."/>
            <person name="Jones C."/>
            <person name="Kamal M."/>
            <person name="Kamat A."/>
            <person name="Kamvysselis M."/>
            <person name="Karlsson E."/>
            <person name="Kells C."/>
            <person name="Kieu A."/>
            <person name="Kisner P."/>
            <person name="Kodira C."/>
            <person name="Kulbokas E."/>
            <person name="Labutti K."/>
            <person name="Lama D."/>
            <person name="Landers T."/>
            <person name="Leger J."/>
            <person name="Levine S."/>
            <person name="Lewis D."/>
            <person name="Lewis T."/>
            <person name="Lindblad-toh K."/>
            <person name="Liu X."/>
            <person name="Lokyitsang T."/>
            <person name="Lokyitsang Y."/>
            <person name="Lucien O."/>
            <person name="Lui A."/>
            <person name="Ma L.J."/>
            <person name="Mabbitt R."/>
            <person name="Macdonald J."/>
            <person name="Maclean C."/>
            <person name="Major J."/>
            <person name="Manning J."/>
            <person name="Marabella R."/>
            <person name="Maru K."/>
            <person name="Matthews C."/>
            <person name="Mauceli E."/>
            <person name="Mccarthy M."/>
            <person name="Mcdonough S."/>
            <person name="Mcghee T."/>
            <person name="Meldrim J."/>
            <person name="Meneus L."/>
            <person name="Mesirov J."/>
            <person name="Mihalev A."/>
            <person name="Mihova T."/>
            <person name="Mikkelsen T."/>
            <person name="Mlenga V."/>
            <person name="Moru K."/>
            <person name="Mozes J."/>
            <person name="Mulrain L."/>
            <person name="Munson G."/>
            <person name="Naylor J."/>
            <person name="Newes C."/>
            <person name="Nguyen C."/>
            <person name="Nguyen N."/>
            <person name="Nguyen T."/>
            <person name="Nicol R."/>
            <person name="Nielsen C."/>
            <person name="Nizzari M."/>
            <person name="Norbu C."/>
            <person name="Norbu N."/>
            <person name="O'donnell P."/>
            <person name="Okoawo O."/>
            <person name="O'leary S."/>
            <person name="Omotosho B."/>
            <person name="O'neill K."/>
            <person name="Osman S."/>
            <person name="Parker S."/>
            <person name="Perrin D."/>
            <person name="Phunkhang P."/>
            <person name="Piqani B."/>
            <person name="Purcell S."/>
            <person name="Rachupka T."/>
            <person name="Ramasamy U."/>
            <person name="Rameau R."/>
            <person name="Ray V."/>
            <person name="Raymond C."/>
            <person name="Retta R."/>
            <person name="Richardson S."/>
            <person name="Rise C."/>
            <person name="Rodriguez J."/>
            <person name="Rogers J."/>
            <person name="Rogov P."/>
            <person name="Rutman M."/>
            <person name="Schupbach R."/>
            <person name="Seaman C."/>
            <person name="Settipalli S."/>
            <person name="Sharpe T."/>
            <person name="Sheridan J."/>
            <person name="Sherpa N."/>
            <person name="Shi J."/>
            <person name="Smirnov S."/>
            <person name="Smith C."/>
            <person name="Sougnez C."/>
            <person name="Spencer B."/>
            <person name="Stalker J."/>
            <person name="Stange-thomann N."/>
            <person name="Stavropoulos S."/>
            <person name="Stetson K."/>
            <person name="Stone C."/>
            <person name="Stone S."/>
            <person name="Stubbs M."/>
            <person name="Talamas J."/>
            <person name="Tchuinga P."/>
            <person name="Tenzing P."/>
            <person name="Tesfaye S."/>
            <person name="Theodore J."/>
            <person name="Thoulutsang Y."/>
            <person name="Topham K."/>
            <person name="Towey S."/>
            <person name="Tsamla T."/>
            <person name="Tsomo N."/>
            <person name="Vallee D."/>
            <person name="Vassiliev H."/>
            <person name="Venkataraman V."/>
            <person name="Vinson J."/>
            <person name="Vo A."/>
            <person name="Wade C."/>
            <person name="Wang S."/>
            <person name="Wangchuk T."/>
            <person name="Wangdi T."/>
            <person name="Whittaker C."/>
            <person name="Wilkinson J."/>
            <person name="Wu Y."/>
            <person name="Wyman D."/>
            <person name="Yadav S."/>
            <person name="Yang S."/>
            <person name="Yang X."/>
            <person name="Yeager S."/>
            <person name="Yee E."/>
            <person name="Young G."/>
            <person name="Zainoun J."/>
            <person name="Zembeck L."/>
            <person name="Zimmer A."/>
            <person name="Zody M."/>
            <person name="Lander E."/>
        </authorList>
    </citation>
    <scope>NUCLEOTIDE SEQUENCE [LARGE SCALE GENOMIC DNA]</scope>
</reference>
<feature type="active site" description="Charge relay system" evidence="2">
    <location>
        <position position="316"/>
    </location>
</feature>
<dbReference type="AlphaFoldDB" id="H2YKM8"/>
<dbReference type="Gene3D" id="3.40.50.1820">
    <property type="entry name" value="alpha/beta hydrolase"/>
    <property type="match status" value="1"/>
</dbReference>
<dbReference type="GO" id="GO:0008126">
    <property type="term" value="F:acetylesterase activity"/>
    <property type="evidence" value="ECO:0007669"/>
    <property type="project" value="TreeGrafter"/>
</dbReference>
<dbReference type="SUPFAM" id="SSF53474">
    <property type="entry name" value="alpha/beta-Hydrolases"/>
    <property type="match status" value="1"/>
</dbReference>
<dbReference type="InParanoid" id="H2YKM8"/>
<dbReference type="eggNOG" id="KOG1838">
    <property type="taxonomic scope" value="Eukaryota"/>
</dbReference>
<dbReference type="PANTHER" id="PTHR10794:SF63">
    <property type="entry name" value="ALPHA_BETA HYDROLASE 1, ISOFORM A"/>
    <property type="match status" value="1"/>
</dbReference>
<evidence type="ECO:0000256" key="1">
    <source>
        <dbReference type="ARBA" id="ARBA00010884"/>
    </source>
</evidence>
<dbReference type="Ensembl" id="ENSCSAVT00000005955.1">
    <property type="protein sequence ID" value="ENSCSAVP00000005880.1"/>
    <property type="gene ID" value="ENSCSAVG00000003515.1"/>
</dbReference>
<keyword evidence="5" id="KW-1185">Reference proteome</keyword>
<dbReference type="GeneTree" id="ENSGT00950000182902"/>
<dbReference type="OMA" id="SIECFIP"/>
<dbReference type="PANTHER" id="PTHR10794">
    <property type="entry name" value="ABHYDROLASE DOMAIN-CONTAINING PROTEIN"/>
    <property type="match status" value="1"/>
</dbReference>
<feature type="active site" description="Charge relay system" evidence="2">
    <location>
        <position position="189"/>
    </location>
</feature>
<protein>
    <recommendedName>
        <fullName evidence="3">Serine aminopeptidase S33 domain-containing protein</fullName>
    </recommendedName>
</protein>
<dbReference type="InterPro" id="IPR012020">
    <property type="entry name" value="ABHD4"/>
</dbReference>
<dbReference type="Proteomes" id="UP000007875">
    <property type="component" value="Unassembled WGS sequence"/>
</dbReference>
<dbReference type="FunCoup" id="H2YKM8">
    <property type="interactions" value="11"/>
</dbReference>
<reference evidence="4" key="2">
    <citation type="submission" date="2025-08" db="UniProtKB">
        <authorList>
            <consortium name="Ensembl"/>
        </authorList>
    </citation>
    <scope>IDENTIFICATION</scope>
</reference>
<accession>H2YKM8</accession>
<reference evidence="4" key="3">
    <citation type="submission" date="2025-09" db="UniProtKB">
        <authorList>
            <consortium name="Ensembl"/>
        </authorList>
    </citation>
    <scope>IDENTIFICATION</scope>
</reference>
<dbReference type="STRING" id="51511.ENSCSAVP00000005880"/>
<evidence type="ECO:0000313" key="5">
    <source>
        <dbReference type="Proteomes" id="UP000007875"/>
    </source>
</evidence>
<dbReference type="InterPro" id="IPR022742">
    <property type="entry name" value="Hydrolase_4"/>
</dbReference>
<dbReference type="GO" id="GO:0051792">
    <property type="term" value="P:medium-chain fatty acid biosynthetic process"/>
    <property type="evidence" value="ECO:0007669"/>
    <property type="project" value="TreeGrafter"/>
</dbReference>
<dbReference type="HOGENOM" id="CLU_032487_4_0_1"/>
<feature type="active site" description="Charge relay system" evidence="2">
    <location>
        <position position="345"/>
    </location>
</feature>
<evidence type="ECO:0000313" key="4">
    <source>
        <dbReference type="Ensembl" id="ENSCSAVP00000005880.1"/>
    </source>
</evidence>
<dbReference type="GO" id="GO:0047372">
    <property type="term" value="F:monoacylglycerol lipase activity"/>
    <property type="evidence" value="ECO:0007669"/>
    <property type="project" value="TreeGrafter"/>
</dbReference>